<dbReference type="AlphaFoldDB" id="A0A848G1V8"/>
<dbReference type="Pfam" id="PF12802">
    <property type="entry name" value="MarR_2"/>
    <property type="match status" value="1"/>
</dbReference>
<dbReference type="GO" id="GO:0003700">
    <property type="term" value="F:DNA-binding transcription factor activity"/>
    <property type="evidence" value="ECO:0007669"/>
    <property type="project" value="InterPro"/>
</dbReference>
<evidence type="ECO:0000313" key="3">
    <source>
        <dbReference type="Proteomes" id="UP000580043"/>
    </source>
</evidence>
<feature type="domain" description="HTH marR-type" evidence="1">
    <location>
        <begin position="7"/>
        <end position="145"/>
    </location>
</feature>
<dbReference type="GO" id="GO:0006950">
    <property type="term" value="P:response to stress"/>
    <property type="evidence" value="ECO:0007669"/>
    <property type="project" value="TreeGrafter"/>
</dbReference>
<dbReference type="EMBL" id="JABBGA010000003">
    <property type="protein sequence ID" value="NML25129.1"/>
    <property type="molecule type" value="Genomic_DNA"/>
</dbReference>
<dbReference type="PANTHER" id="PTHR33164">
    <property type="entry name" value="TRANSCRIPTIONAL REGULATOR, MARR FAMILY"/>
    <property type="match status" value="1"/>
</dbReference>
<dbReference type="InterPro" id="IPR039422">
    <property type="entry name" value="MarR/SlyA-like"/>
</dbReference>
<evidence type="ECO:0000313" key="2">
    <source>
        <dbReference type="EMBL" id="NML25129.1"/>
    </source>
</evidence>
<name>A0A848G1V8_9RHOO</name>
<protein>
    <submittedName>
        <fullName evidence="2">MarR family transcriptional regulator</fullName>
    </submittedName>
</protein>
<dbReference type="PROSITE" id="PS50995">
    <property type="entry name" value="HTH_MARR_2"/>
    <property type="match status" value="1"/>
</dbReference>
<dbReference type="Gene3D" id="1.10.10.10">
    <property type="entry name" value="Winged helix-like DNA-binding domain superfamily/Winged helix DNA-binding domain"/>
    <property type="match status" value="1"/>
</dbReference>
<dbReference type="InterPro" id="IPR000835">
    <property type="entry name" value="HTH_MarR-typ"/>
</dbReference>
<gene>
    <name evidence="2" type="ORF">HHL15_05215</name>
</gene>
<dbReference type="InterPro" id="IPR036390">
    <property type="entry name" value="WH_DNA-bd_sf"/>
</dbReference>
<accession>A0A848G1V8</accession>
<dbReference type="SMART" id="SM00347">
    <property type="entry name" value="HTH_MARR"/>
    <property type="match status" value="1"/>
</dbReference>
<sequence>MIDLSRQAKLREAIELFFFAYRAFTAPPDRILAERGLGRVHHRILYFVARQPGTTVTELLGTLGVTKQALNAPLRQLQEAGLVVASVGEHDRRMRRLELTGAGVALEAELSGTQLAMLADVFEAAGGEGGEGEAAWRAVMTRLAGMGQEG</sequence>
<dbReference type="PANTHER" id="PTHR33164:SF44">
    <property type="entry name" value="TRANSCRIPTIONAL REGULATORY PROTEIN"/>
    <property type="match status" value="1"/>
</dbReference>
<evidence type="ECO:0000259" key="1">
    <source>
        <dbReference type="PROSITE" id="PS50995"/>
    </source>
</evidence>
<dbReference type="SUPFAM" id="SSF46785">
    <property type="entry name" value="Winged helix' DNA-binding domain"/>
    <property type="match status" value="1"/>
</dbReference>
<proteinExistence type="predicted"/>
<dbReference type="RefSeq" id="WP_169144776.1">
    <property type="nucleotide sequence ID" value="NZ_JABBGA010000003.1"/>
</dbReference>
<keyword evidence="3" id="KW-1185">Reference proteome</keyword>
<comment type="caution">
    <text evidence="2">The sequence shown here is derived from an EMBL/GenBank/DDBJ whole genome shotgun (WGS) entry which is preliminary data.</text>
</comment>
<reference evidence="2 3" key="1">
    <citation type="submission" date="2020-04" db="EMBL/GenBank/DDBJ databases">
        <title>Zoogloea sp. G-4-1-14 isolated from soil.</title>
        <authorList>
            <person name="Dahal R.H."/>
        </authorList>
    </citation>
    <scope>NUCLEOTIDE SEQUENCE [LARGE SCALE GENOMIC DNA]</scope>
    <source>
        <strain evidence="2 3">G-4-1-14</strain>
    </source>
</reference>
<dbReference type="Proteomes" id="UP000580043">
    <property type="component" value="Unassembled WGS sequence"/>
</dbReference>
<organism evidence="2 3">
    <name type="scientific">Zoogloea dura</name>
    <dbReference type="NCBI Taxonomy" id="2728840"/>
    <lineage>
        <taxon>Bacteria</taxon>
        <taxon>Pseudomonadati</taxon>
        <taxon>Pseudomonadota</taxon>
        <taxon>Betaproteobacteria</taxon>
        <taxon>Rhodocyclales</taxon>
        <taxon>Zoogloeaceae</taxon>
        <taxon>Zoogloea</taxon>
    </lineage>
</organism>
<dbReference type="InterPro" id="IPR036388">
    <property type="entry name" value="WH-like_DNA-bd_sf"/>
</dbReference>